<dbReference type="EMBL" id="FUKQ01000032">
    <property type="protein sequence ID" value="SJN32172.1"/>
    <property type="molecule type" value="Genomic_DNA"/>
</dbReference>
<dbReference type="RefSeq" id="WP_094764622.1">
    <property type="nucleotide sequence ID" value="NZ_FUKQ01000032.1"/>
</dbReference>
<dbReference type="Gene3D" id="3.90.190.10">
    <property type="entry name" value="Protein tyrosine phosphatase superfamily"/>
    <property type="match status" value="1"/>
</dbReference>
<organism evidence="2 3">
    <name type="scientific">Luteococcus japonicus LSP_Lj1</name>
    <dbReference type="NCBI Taxonomy" id="1255658"/>
    <lineage>
        <taxon>Bacteria</taxon>
        <taxon>Bacillati</taxon>
        <taxon>Actinomycetota</taxon>
        <taxon>Actinomycetes</taxon>
        <taxon>Propionibacteriales</taxon>
        <taxon>Propionibacteriaceae</taxon>
        <taxon>Luteococcus</taxon>
    </lineage>
</organism>
<dbReference type="PROSITE" id="PS50056">
    <property type="entry name" value="TYR_PHOSPHATASE_2"/>
    <property type="match status" value="1"/>
</dbReference>
<dbReference type="AlphaFoldDB" id="A0A1R4JJJ3"/>
<dbReference type="Pfam" id="PF13350">
    <property type="entry name" value="Y_phosphatase3"/>
    <property type="match status" value="1"/>
</dbReference>
<dbReference type="InterPro" id="IPR029021">
    <property type="entry name" value="Prot-tyrosine_phosphatase-like"/>
</dbReference>
<dbReference type="OrthoDB" id="1188001at2"/>
<sequence length="283" mass="30936">MSADLPEIGWIDLPGVVNMRDLGGKPAVDGGSTVAGRVIRTDNLQDLPADSVRRLVDEFGVTDVVDLRTNVERTSTGDGPLKAEQLTFHELSLYAEDSTEHGIPDVDDDPDPSLPWQDDFTAESKQAIGHEQHLAEHYSGYLERRPDNVVRALRAIAQAPGTVLVHCAAGKDRTGTICAMALTEVGVDRAAVVADYDATNQRVELIFQRLATTPTYAADLATQEVVDQTTPAGTMRRLLDFLDAHHGGVHGWLVSQGWTDEDHERLVAKLLATEPRENTEENR</sequence>
<reference evidence="2 3" key="1">
    <citation type="submission" date="2017-02" db="EMBL/GenBank/DDBJ databases">
        <authorList>
            <person name="Peterson S.W."/>
        </authorList>
    </citation>
    <scope>NUCLEOTIDE SEQUENCE [LARGE SCALE GENOMIC DNA]</scope>
    <source>
        <strain evidence="2 3">LSP_Lj1</strain>
    </source>
</reference>
<evidence type="ECO:0000259" key="1">
    <source>
        <dbReference type="PROSITE" id="PS50056"/>
    </source>
</evidence>
<evidence type="ECO:0000313" key="2">
    <source>
        <dbReference type="EMBL" id="SJN32172.1"/>
    </source>
</evidence>
<keyword evidence="3" id="KW-1185">Reference proteome</keyword>
<evidence type="ECO:0000313" key="3">
    <source>
        <dbReference type="Proteomes" id="UP000188342"/>
    </source>
</evidence>
<dbReference type="InterPro" id="IPR000387">
    <property type="entry name" value="Tyr_Pase_dom"/>
</dbReference>
<dbReference type="GO" id="GO:0004725">
    <property type="term" value="F:protein tyrosine phosphatase activity"/>
    <property type="evidence" value="ECO:0007669"/>
    <property type="project" value="UniProtKB-EC"/>
</dbReference>
<dbReference type="STRING" id="1255658.FM114_07915"/>
<dbReference type="InterPro" id="IPR026893">
    <property type="entry name" value="Tyr/Ser_Pase_IphP-type"/>
</dbReference>
<dbReference type="Proteomes" id="UP000188342">
    <property type="component" value="Unassembled WGS sequence"/>
</dbReference>
<dbReference type="InterPro" id="IPR016130">
    <property type="entry name" value="Tyr_Pase_AS"/>
</dbReference>
<protein>
    <submittedName>
        <fullName evidence="2">Protein tyrosine phosphatase</fullName>
        <ecNumber evidence="2">3.1.3.48</ecNumber>
    </submittedName>
</protein>
<accession>A0A1R4JJJ3</accession>
<gene>
    <name evidence="2" type="ORF">FM114_07915</name>
</gene>
<feature type="domain" description="Tyrosine specific protein phosphatases" evidence="1">
    <location>
        <begin position="147"/>
        <end position="193"/>
    </location>
</feature>
<dbReference type="SUPFAM" id="SSF52799">
    <property type="entry name" value="(Phosphotyrosine protein) phosphatases II"/>
    <property type="match status" value="1"/>
</dbReference>
<proteinExistence type="predicted"/>
<dbReference type="EC" id="3.1.3.48" evidence="2"/>
<name>A0A1R4JJJ3_9ACTN</name>
<dbReference type="PROSITE" id="PS00383">
    <property type="entry name" value="TYR_PHOSPHATASE_1"/>
    <property type="match status" value="1"/>
</dbReference>
<keyword evidence="2" id="KW-0378">Hydrolase</keyword>